<protein>
    <submittedName>
        <fullName evidence="1">Uncharacterized protein</fullName>
    </submittedName>
</protein>
<reference evidence="1" key="2">
    <citation type="journal article" date="2015" name="Fish Shellfish Immunol.">
        <title>Early steps in the European eel (Anguilla anguilla)-Vibrio vulnificus interaction in the gills: Role of the RtxA13 toxin.</title>
        <authorList>
            <person name="Callol A."/>
            <person name="Pajuelo D."/>
            <person name="Ebbesson L."/>
            <person name="Teles M."/>
            <person name="MacKenzie S."/>
            <person name="Amaro C."/>
        </authorList>
    </citation>
    <scope>NUCLEOTIDE SEQUENCE</scope>
</reference>
<accession>A0A0E9QG48</accession>
<proteinExistence type="predicted"/>
<dbReference type="AlphaFoldDB" id="A0A0E9QG48"/>
<name>A0A0E9QG48_ANGAN</name>
<organism evidence="1">
    <name type="scientific">Anguilla anguilla</name>
    <name type="common">European freshwater eel</name>
    <name type="synonym">Muraena anguilla</name>
    <dbReference type="NCBI Taxonomy" id="7936"/>
    <lineage>
        <taxon>Eukaryota</taxon>
        <taxon>Metazoa</taxon>
        <taxon>Chordata</taxon>
        <taxon>Craniata</taxon>
        <taxon>Vertebrata</taxon>
        <taxon>Euteleostomi</taxon>
        <taxon>Actinopterygii</taxon>
        <taxon>Neopterygii</taxon>
        <taxon>Teleostei</taxon>
        <taxon>Anguilliformes</taxon>
        <taxon>Anguillidae</taxon>
        <taxon>Anguilla</taxon>
    </lineage>
</organism>
<evidence type="ECO:0000313" key="1">
    <source>
        <dbReference type="EMBL" id="JAH15103.1"/>
    </source>
</evidence>
<reference evidence="1" key="1">
    <citation type="submission" date="2014-11" db="EMBL/GenBank/DDBJ databases">
        <authorList>
            <person name="Amaro Gonzalez C."/>
        </authorList>
    </citation>
    <scope>NUCLEOTIDE SEQUENCE</scope>
</reference>
<sequence>MFLQITSSDCDISIRIFS</sequence>
<dbReference type="EMBL" id="GBXM01093474">
    <property type="protein sequence ID" value="JAH15103.1"/>
    <property type="molecule type" value="Transcribed_RNA"/>
</dbReference>